<dbReference type="AlphaFoldDB" id="A0A0A8Z419"/>
<evidence type="ECO:0000313" key="1">
    <source>
        <dbReference type="EMBL" id="JAD31515.1"/>
    </source>
</evidence>
<protein>
    <submittedName>
        <fullName evidence="1">Uncharacterized protein</fullName>
    </submittedName>
</protein>
<proteinExistence type="predicted"/>
<accession>A0A0A8Z419</accession>
<reference evidence="1" key="1">
    <citation type="submission" date="2014-09" db="EMBL/GenBank/DDBJ databases">
        <authorList>
            <person name="Magalhaes I.L.F."/>
            <person name="Oliveira U."/>
            <person name="Santos F.R."/>
            <person name="Vidigal T.H.D.A."/>
            <person name="Brescovit A.D."/>
            <person name="Santos A.J."/>
        </authorList>
    </citation>
    <scope>NUCLEOTIDE SEQUENCE</scope>
    <source>
        <tissue evidence="1">Shoot tissue taken approximately 20 cm above the soil surface</tissue>
    </source>
</reference>
<sequence length="56" mass="6440">MMLGAHLTSRRMLLLPLDTVFCFFHAPPLLLLFSAVLARVIRWNYRVQTLAELAIV</sequence>
<name>A0A0A8Z419_ARUDO</name>
<organism evidence="1">
    <name type="scientific">Arundo donax</name>
    <name type="common">Giant reed</name>
    <name type="synonym">Donax arundinaceus</name>
    <dbReference type="NCBI Taxonomy" id="35708"/>
    <lineage>
        <taxon>Eukaryota</taxon>
        <taxon>Viridiplantae</taxon>
        <taxon>Streptophyta</taxon>
        <taxon>Embryophyta</taxon>
        <taxon>Tracheophyta</taxon>
        <taxon>Spermatophyta</taxon>
        <taxon>Magnoliopsida</taxon>
        <taxon>Liliopsida</taxon>
        <taxon>Poales</taxon>
        <taxon>Poaceae</taxon>
        <taxon>PACMAD clade</taxon>
        <taxon>Arundinoideae</taxon>
        <taxon>Arundineae</taxon>
        <taxon>Arundo</taxon>
    </lineage>
</organism>
<reference evidence="1" key="2">
    <citation type="journal article" date="2015" name="Data Brief">
        <title>Shoot transcriptome of the giant reed, Arundo donax.</title>
        <authorList>
            <person name="Barrero R.A."/>
            <person name="Guerrero F.D."/>
            <person name="Moolhuijzen P."/>
            <person name="Goolsby J.A."/>
            <person name="Tidwell J."/>
            <person name="Bellgard S.E."/>
            <person name="Bellgard M.I."/>
        </authorList>
    </citation>
    <scope>NUCLEOTIDE SEQUENCE</scope>
    <source>
        <tissue evidence="1">Shoot tissue taken approximately 20 cm above the soil surface</tissue>
    </source>
</reference>
<dbReference type="EMBL" id="GBRH01266380">
    <property type="protein sequence ID" value="JAD31515.1"/>
    <property type="molecule type" value="Transcribed_RNA"/>
</dbReference>